<evidence type="ECO:0000256" key="5">
    <source>
        <dbReference type="ARBA" id="ARBA00022989"/>
    </source>
</evidence>
<feature type="region of interest" description="Disordered" evidence="7">
    <location>
        <begin position="1101"/>
        <end position="1125"/>
    </location>
</feature>
<evidence type="ECO:0000256" key="3">
    <source>
        <dbReference type="ARBA" id="ARBA00022729"/>
    </source>
</evidence>
<evidence type="ECO:0000256" key="1">
    <source>
        <dbReference type="ARBA" id="ARBA00004115"/>
    </source>
</evidence>
<feature type="signal peptide" evidence="8">
    <location>
        <begin position="1"/>
        <end position="26"/>
    </location>
</feature>
<dbReference type="InterPro" id="IPR013783">
    <property type="entry name" value="Ig-like_fold"/>
</dbReference>
<evidence type="ECO:0000259" key="13">
    <source>
        <dbReference type="Pfam" id="PF23192"/>
    </source>
</evidence>
<name>A0A6U4MQE9_HEMAN</name>
<dbReference type="Pfam" id="PF23141">
    <property type="entry name" value="Ig_NOMO"/>
    <property type="match status" value="1"/>
</dbReference>
<dbReference type="Pfam" id="PF23192">
    <property type="entry name" value="NOMO_12th"/>
    <property type="match status" value="1"/>
</dbReference>
<dbReference type="InterPro" id="IPR056190">
    <property type="entry name" value="NOMO_5th"/>
</dbReference>
<keyword evidence="5" id="KW-1133">Transmembrane helix</keyword>
<evidence type="ECO:0000313" key="15">
    <source>
        <dbReference type="EMBL" id="CAD8735073.1"/>
    </source>
</evidence>
<evidence type="ECO:0008006" key="16">
    <source>
        <dbReference type="Google" id="ProtNLM"/>
    </source>
</evidence>
<evidence type="ECO:0000256" key="2">
    <source>
        <dbReference type="ARBA" id="ARBA00022692"/>
    </source>
</evidence>
<dbReference type="Gene3D" id="2.60.40.10">
    <property type="entry name" value="Immunoglobulins"/>
    <property type="match status" value="1"/>
</dbReference>
<evidence type="ECO:0000256" key="6">
    <source>
        <dbReference type="ARBA" id="ARBA00023136"/>
    </source>
</evidence>
<evidence type="ECO:0000259" key="14">
    <source>
        <dbReference type="Pfam" id="PF23194"/>
    </source>
</evidence>
<dbReference type="InterPro" id="IPR013784">
    <property type="entry name" value="Carb-bd-like_fold"/>
</dbReference>
<dbReference type="GO" id="GO:0005789">
    <property type="term" value="C:endoplasmic reticulum membrane"/>
    <property type="evidence" value="ECO:0007669"/>
    <property type="project" value="UniProtKB-SubCell"/>
</dbReference>
<feature type="chain" id="PRO_5030160352" description="ER membrane protein complex subunit 7 beta-sandwich domain-containing protein" evidence="8">
    <location>
        <begin position="27"/>
        <end position="1125"/>
    </location>
</feature>
<gene>
    <name evidence="15" type="ORF">HAND1043_LOCUS1564</name>
</gene>
<dbReference type="EMBL" id="HBFK01002549">
    <property type="protein sequence ID" value="CAD8735073.1"/>
    <property type="molecule type" value="Transcribed_RNA"/>
</dbReference>
<feature type="domain" description="NOMO fifth transthyretin-like" evidence="14">
    <location>
        <begin position="393"/>
        <end position="470"/>
    </location>
</feature>
<dbReference type="InterPro" id="IPR056319">
    <property type="entry name" value="NOMO_7th"/>
</dbReference>
<dbReference type="InterPro" id="IPR055075">
    <property type="entry name" value="NOMO-like_N"/>
</dbReference>
<comment type="subcellular location">
    <subcellularLocation>
        <location evidence="1">Endoplasmic reticulum membrane</location>
        <topology evidence="1">Single-pass type I membrane protein</topology>
    </subcellularLocation>
</comment>
<feature type="domain" description="NOMO second beta-sandwich" evidence="11">
    <location>
        <begin position="125"/>
        <end position="208"/>
    </location>
</feature>
<dbReference type="InterPro" id="IPR056191">
    <property type="entry name" value="NOMO_12th"/>
</dbReference>
<keyword evidence="2" id="KW-0812">Transmembrane</keyword>
<feature type="domain" description="NOMO-like ninth beta-sandwich" evidence="10">
    <location>
        <begin position="721"/>
        <end position="781"/>
    </location>
</feature>
<dbReference type="Pfam" id="PF23194">
    <property type="entry name" value="NOMO_5th"/>
    <property type="match status" value="1"/>
</dbReference>
<keyword evidence="4" id="KW-0256">Endoplasmic reticulum</keyword>
<evidence type="ECO:0000259" key="9">
    <source>
        <dbReference type="Pfam" id="PF22898"/>
    </source>
</evidence>
<dbReference type="Gene3D" id="2.60.40.1120">
    <property type="entry name" value="Carboxypeptidase-like, regulatory domain"/>
    <property type="match status" value="3"/>
</dbReference>
<evidence type="ECO:0000259" key="11">
    <source>
        <dbReference type="Pfam" id="PF22904"/>
    </source>
</evidence>
<dbReference type="PANTHER" id="PTHR23303">
    <property type="entry name" value="CARBOXYPEPTIDASE REGULATORY REGION-CONTAINING"/>
    <property type="match status" value="1"/>
</dbReference>
<dbReference type="Pfam" id="PF22904">
    <property type="entry name" value="NOMO1-like_2nd"/>
    <property type="match status" value="1"/>
</dbReference>
<dbReference type="Pfam" id="PF13620">
    <property type="entry name" value="CarboxypepD_reg"/>
    <property type="match status" value="1"/>
</dbReference>
<protein>
    <recommendedName>
        <fullName evidence="16">ER membrane protein complex subunit 7 beta-sandwich domain-containing protein</fullName>
    </recommendedName>
</protein>
<dbReference type="InterPro" id="IPR055074">
    <property type="entry name" value="NOMO1-3_2nd"/>
</dbReference>
<proteinExistence type="predicted"/>
<evidence type="ECO:0000259" key="10">
    <source>
        <dbReference type="Pfam" id="PF22902"/>
    </source>
</evidence>
<feature type="compositionally biased region" description="Polar residues" evidence="7">
    <location>
        <begin position="1101"/>
        <end position="1113"/>
    </location>
</feature>
<keyword evidence="3 8" id="KW-0732">Signal</keyword>
<dbReference type="SUPFAM" id="SSF49478">
    <property type="entry name" value="Cna protein B-type domain"/>
    <property type="match status" value="1"/>
</dbReference>
<accession>A0A6U4MQE9</accession>
<dbReference type="Pfam" id="PF22898">
    <property type="entry name" value="NOMO1-like_1st"/>
    <property type="match status" value="1"/>
</dbReference>
<reference evidence="15" key="1">
    <citation type="submission" date="2021-01" db="EMBL/GenBank/DDBJ databases">
        <authorList>
            <person name="Corre E."/>
            <person name="Pelletier E."/>
            <person name="Niang G."/>
            <person name="Scheremetjew M."/>
            <person name="Finn R."/>
            <person name="Kale V."/>
            <person name="Holt S."/>
            <person name="Cochrane G."/>
            <person name="Meng A."/>
            <person name="Brown T."/>
            <person name="Cohen L."/>
        </authorList>
    </citation>
    <scope>NUCLEOTIDE SEQUENCE</scope>
    <source>
        <strain evidence="15">CCMP441</strain>
    </source>
</reference>
<sequence>MRQSRGMRAAGLILLVGSLLVAHSAAQDDIDGCGGFVRASSSLSSSATKPDLSTVHATLLSADGVVKSTAECSPNGYFYLPIYDKETYTLKVQGPPGFLFEPSQQKVSTTDGLCGQSKDVDFTIVGFALAGRVLSYGSDDGPEGVLMTLSGGDGAKSTSKTTKGGHYSFADAKPGVEYTITASHPEWKFKKASTKAKLVFGASEVPETFGVLGYGVSAKVNSDALMSFTLHPESSSAPRPDFLSCAAPTGGGGGWCQATSDAQGNIRMAGVPPGSYILKPQVGDKVDMSPSQVSVVVEHGTVLVSGEFELKGFAVSGKVIDAEGAAVAGAEVLLDGAKAATTNAKGAYTLKVGKAGRYTVTAAKQHHSFATLEKYDVSPSLVRVSSVQATGYSVCGRVAFESASPAKRKVTVEGKGVSQAATTDGDGAFCFDGLAPGDYRLSVAPVQGVIVTPASLPVSTRSGPVLDAAFGQASLHIKGRVECRAPPCEGVAVRVSGAGAPAPTKTGRDGAFAFLNVAPGKYSVSVERAGWCWEGESAKAAVVGKDDTTQMVFRQGGFQASITSSHDVSVTAAPSAGGAAEPLALTKGKNSVCMSSSSDYTIEPHDCFRFGKPTTFSASAPLSLVASEGKVKVSVTSPSALASLSLTASASPSPVKPGKGKAKNGGTVYEFTHWVPLGGSSVVSPEAPGSGLLFNPPSAEVRPGGAKGCSKVAAEFKAVGGASFSGVVSPAMAGVVVSAAANGREVGSVTTKADGAFQLGPFEGGVQYELRAEKRGYTFVSDGEGGFRSVKMGELPVSCVDEAGESMPGVLLSLSGENAGFRQNNRTGTDGSYSFTGLEPGTYFLRPMLKEYELSPASQSISVQEGTNPTVQLRAKRVAFSVLGSVKGLDGRQDKHATVVATNSAGTAVETASTEAGGEYRLRGLKPGEKYAISVNTAPSAKHERATPASVDIVMGKDDKKGVDFVAFRRPAKADVVGRVLAEREHLSSISVEIASAGNPHSPIQTVPLMVSDYFEFHGVPRGDYVVRSTTTLDKRGYKILTEQVKVHVDGDATFAEVPFSAVPRSQSDEVGPVSFSVLVVLVLGAFGILNHKEIIEKLSSTPSKTPSDQSYGINPVPDQQKKRR</sequence>
<dbReference type="PANTHER" id="PTHR23303:SF14">
    <property type="entry name" value="BOS COMPLEX SUBUNIT NOMO1-RELATED"/>
    <property type="match status" value="1"/>
</dbReference>
<dbReference type="SUPFAM" id="SSF49452">
    <property type="entry name" value="Starch-binding domain-like"/>
    <property type="match status" value="4"/>
</dbReference>
<dbReference type="Pfam" id="PF22902">
    <property type="entry name" value="NOMO1-like_9th"/>
    <property type="match status" value="1"/>
</dbReference>
<evidence type="ECO:0000256" key="8">
    <source>
        <dbReference type="SAM" id="SignalP"/>
    </source>
</evidence>
<dbReference type="AlphaFoldDB" id="A0A6U4MQE9"/>
<evidence type="ECO:0000256" key="4">
    <source>
        <dbReference type="ARBA" id="ARBA00022824"/>
    </source>
</evidence>
<feature type="domain" description="NOMO-like N-terminal beta-sandwich" evidence="9">
    <location>
        <begin position="44"/>
        <end position="122"/>
    </location>
</feature>
<feature type="domain" description="NOMO C-terminal transthyretin-like" evidence="13">
    <location>
        <begin position="973"/>
        <end position="1060"/>
    </location>
</feature>
<feature type="domain" description="NOMO seventh transthyretin-like" evidence="12">
    <location>
        <begin position="561"/>
        <end position="618"/>
    </location>
</feature>
<dbReference type="InterPro" id="IPR055073">
    <property type="entry name" value="NOMO1-like_9th"/>
</dbReference>
<evidence type="ECO:0000259" key="12">
    <source>
        <dbReference type="Pfam" id="PF23141"/>
    </source>
</evidence>
<evidence type="ECO:0000256" key="7">
    <source>
        <dbReference type="SAM" id="MobiDB-lite"/>
    </source>
</evidence>
<organism evidence="15">
    <name type="scientific">Hemiselmis andersenii</name>
    <name type="common">Cryptophyte alga</name>
    <dbReference type="NCBI Taxonomy" id="464988"/>
    <lineage>
        <taxon>Eukaryota</taxon>
        <taxon>Cryptophyceae</taxon>
        <taxon>Cryptomonadales</taxon>
        <taxon>Hemiselmidaceae</taxon>
        <taxon>Hemiselmis</taxon>
    </lineage>
</organism>
<keyword evidence="6" id="KW-0472">Membrane</keyword>
<dbReference type="InterPro" id="IPR051417">
    <property type="entry name" value="SDr/BOS_complex"/>
</dbReference>
<dbReference type="GO" id="GO:0030246">
    <property type="term" value="F:carbohydrate binding"/>
    <property type="evidence" value="ECO:0007669"/>
    <property type="project" value="InterPro"/>
</dbReference>